<keyword evidence="4" id="KW-0597">Phosphoprotein</keyword>
<proteinExistence type="predicted"/>
<keyword evidence="8" id="KW-0418">Kinase</keyword>
<evidence type="ECO:0000256" key="10">
    <source>
        <dbReference type="ARBA" id="ARBA00030956"/>
    </source>
</evidence>
<evidence type="ECO:0000256" key="1">
    <source>
        <dbReference type="ARBA" id="ARBA00002434"/>
    </source>
</evidence>
<sequence>MSKDVLTAANIELNATPAGKEEAIRNTGEILVANGYVDKEYIDKMLEREEQKTTYMGNFLAILHGTDNAKQYVHATGIAITVVPEGIDFGEGNTAKVIFGIAGENDEHLDLLANIAIVCSDPKTIDHILTAESKQDIIDLFSEVE</sequence>
<comment type="function">
    <text evidence="1">The phosphoenolpyruvate-dependent sugar phosphotransferase system (sugar PTS), a major carbohydrate active transport system, catalyzes the phosphorylation of incoming sugar substrates concomitantly with their translocation across the cell membrane. The enzyme II CmtAB PTS system is involved in D-mannitol transport.</text>
</comment>
<dbReference type="AlphaFoldDB" id="A0A1Q2L211"/>
<evidence type="ECO:0000256" key="9">
    <source>
        <dbReference type="ARBA" id="ARBA00029908"/>
    </source>
</evidence>
<dbReference type="InterPro" id="IPR016152">
    <property type="entry name" value="PTrfase/Anion_transptr"/>
</dbReference>
<dbReference type="KEGG" id="pmar:B0X71_15985"/>
<evidence type="ECO:0000259" key="12">
    <source>
        <dbReference type="PROSITE" id="PS51094"/>
    </source>
</evidence>
<evidence type="ECO:0000256" key="4">
    <source>
        <dbReference type="ARBA" id="ARBA00022553"/>
    </source>
</evidence>
<dbReference type="SUPFAM" id="SSF55804">
    <property type="entry name" value="Phoshotransferase/anion transport protein"/>
    <property type="match status" value="1"/>
</dbReference>
<dbReference type="InterPro" id="IPR002178">
    <property type="entry name" value="PTS_EIIA_type-2_dom"/>
</dbReference>
<dbReference type="GO" id="GO:0009401">
    <property type="term" value="P:phosphoenolpyruvate-dependent sugar phosphotransferase system"/>
    <property type="evidence" value="ECO:0007669"/>
    <property type="project" value="UniProtKB-KW"/>
</dbReference>
<name>A0A1Q2L211_9BACL</name>
<keyword evidence="7" id="KW-0598">Phosphotransferase system</keyword>
<evidence type="ECO:0000256" key="11">
    <source>
        <dbReference type="ARBA" id="ARBA00030962"/>
    </source>
</evidence>
<protein>
    <recommendedName>
        <fullName evidence="2">Mannitol-specific phosphotransferase enzyme IIA component</fullName>
    </recommendedName>
    <alternativeName>
        <fullName evidence="10">EIIA</fullName>
    </alternativeName>
    <alternativeName>
        <fullName evidence="11">EIII</fullName>
    </alternativeName>
    <alternativeName>
        <fullName evidence="9">PTS system mannitol-specific EIIA component</fullName>
    </alternativeName>
</protein>
<dbReference type="PROSITE" id="PS51094">
    <property type="entry name" value="PTS_EIIA_TYPE_2"/>
    <property type="match status" value="1"/>
</dbReference>
<accession>A0A1Q2L211</accession>
<reference evidence="13 14" key="1">
    <citation type="submission" date="2017-02" db="EMBL/GenBank/DDBJ databases">
        <title>The complete genomic sequence of a novel cold adapted crude oil-degrading bacterium Planococcus qaidamina Y42.</title>
        <authorList>
            <person name="Yang R."/>
        </authorList>
    </citation>
    <scope>NUCLEOTIDE SEQUENCE [LARGE SCALE GENOMIC DNA]</scope>
    <source>
        <strain evidence="13 14">Y42</strain>
    </source>
</reference>
<evidence type="ECO:0000256" key="6">
    <source>
        <dbReference type="ARBA" id="ARBA00022679"/>
    </source>
</evidence>
<feature type="domain" description="PTS EIIA type-2" evidence="12">
    <location>
        <begin position="4"/>
        <end position="144"/>
    </location>
</feature>
<dbReference type="InterPro" id="IPR050893">
    <property type="entry name" value="Sugar_PTS"/>
</dbReference>
<gene>
    <name evidence="13" type="ORF">B0X71_15985</name>
</gene>
<evidence type="ECO:0000313" key="14">
    <source>
        <dbReference type="Proteomes" id="UP000188184"/>
    </source>
</evidence>
<dbReference type="Gene3D" id="3.40.930.10">
    <property type="entry name" value="Mannitol-specific EII, Chain A"/>
    <property type="match status" value="1"/>
</dbReference>
<dbReference type="GO" id="GO:0016301">
    <property type="term" value="F:kinase activity"/>
    <property type="evidence" value="ECO:0007669"/>
    <property type="project" value="UniProtKB-KW"/>
</dbReference>
<dbReference type="GO" id="GO:0005886">
    <property type="term" value="C:plasma membrane"/>
    <property type="evidence" value="ECO:0007669"/>
    <property type="project" value="TreeGrafter"/>
</dbReference>
<evidence type="ECO:0000256" key="2">
    <source>
        <dbReference type="ARBA" id="ARBA00014783"/>
    </source>
</evidence>
<evidence type="ECO:0000256" key="8">
    <source>
        <dbReference type="ARBA" id="ARBA00022777"/>
    </source>
</evidence>
<dbReference type="GO" id="GO:0090563">
    <property type="term" value="F:protein-phosphocysteine-sugar phosphotransferase activity"/>
    <property type="evidence" value="ECO:0007669"/>
    <property type="project" value="TreeGrafter"/>
</dbReference>
<evidence type="ECO:0000256" key="5">
    <source>
        <dbReference type="ARBA" id="ARBA00022597"/>
    </source>
</evidence>
<dbReference type="Pfam" id="PF00359">
    <property type="entry name" value="PTS_EIIA_2"/>
    <property type="match status" value="1"/>
</dbReference>
<evidence type="ECO:0000256" key="7">
    <source>
        <dbReference type="ARBA" id="ARBA00022683"/>
    </source>
</evidence>
<keyword evidence="14" id="KW-1185">Reference proteome</keyword>
<keyword evidence="6" id="KW-0808">Transferase</keyword>
<keyword evidence="5" id="KW-0762">Sugar transport</keyword>
<evidence type="ECO:0000313" key="13">
    <source>
        <dbReference type="EMBL" id="AQQ54453.1"/>
    </source>
</evidence>
<dbReference type="CDD" id="cd00211">
    <property type="entry name" value="PTS_IIA_fru"/>
    <property type="match status" value="1"/>
</dbReference>
<dbReference type="EMBL" id="CP019640">
    <property type="protein sequence ID" value="AQQ54453.1"/>
    <property type="molecule type" value="Genomic_DNA"/>
</dbReference>
<dbReference type="OrthoDB" id="1640042at2"/>
<evidence type="ECO:0000256" key="3">
    <source>
        <dbReference type="ARBA" id="ARBA00022448"/>
    </source>
</evidence>
<dbReference type="PANTHER" id="PTHR30181:SF2">
    <property type="entry name" value="PTS SYSTEM MANNITOL-SPECIFIC EIICBA COMPONENT"/>
    <property type="match status" value="1"/>
</dbReference>
<keyword evidence="3" id="KW-0813">Transport</keyword>
<organism evidence="13 14">
    <name type="scientific">Planococcus lenghuensis</name>
    <dbReference type="NCBI Taxonomy" id="2213202"/>
    <lineage>
        <taxon>Bacteria</taxon>
        <taxon>Bacillati</taxon>
        <taxon>Bacillota</taxon>
        <taxon>Bacilli</taxon>
        <taxon>Bacillales</taxon>
        <taxon>Caryophanaceae</taxon>
        <taxon>Planococcus</taxon>
    </lineage>
</organism>
<dbReference type="RefSeq" id="WP_077590347.1">
    <property type="nucleotide sequence ID" value="NZ_CP019640.1"/>
</dbReference>
<dbReference type="Proteomes" id="UP000188184">
    <property type="component" value="Chromosome"/>
</dbReference>
<dbReference type="PANTHER" id="PTHR30181">
    <property type="entry name" value="MANNITOL PERMEASE IIC COMPONENT"/>
    <property type="match status" value="1"/>
</dbReference>